<evidence type="ECO:0000313" key="6">
    <source>
        <dbReference type="EMBL" id="TQM90879.1"/>
    </source>
</evidence>
<feature type="compositionally biased region" description="Gly residues" evidence="5">
    <location>
        <begin position="17"/>
        <end position="27"/>
    </location>
</feature>
<evidence type="ECO:0000256" key="1">
    <source>
        <dbReference type="ARBA" id="ARBA00004127"/>
    </source>
</evidence>
<dbReference type="Pfam" id="PF01988">
    <property type="entry name" value="VIT1"/>
    <property type="match status" value="1"/>
</dbReference>
<dbReference type="EMBL" id="VFPS01000006">
    <property type="protein sequence ID" value="TQM90879.1"/>
    <property type="molecule type" value="Genomic_DNA"/>
</dbReference>
<keyword evidence="2" id="KW-0812">Transmembrane</keyword>
<comment type="subcellular location">
    <subcellularLocation>
        <location evidence="1">Endomembrane system</location>
        <topology evidence="1">Multi-pass membrane protein</topology>
    </subcellularLocation>
</comment>
<name>A0A4Y3UMK4_9MICO</name>
<keyword evidence="4" id="KW-0472">Membrane</keyword>
<keyword evidence="7" id="KW-1185">Reference proteome</keyword>
<accession>A0A4Y3UMK4</accession>
<dbReference type="Proteomes" id="UP000319804">
    <property type="component" value="Unassembled WGS sequence"/>
</dbReference>
<dbReference type="RefSeq" id="WP_229661545.1">
    <property type="nucleotide sequence ID" value="NZ_BJNA01000027.1"/>
</dbReference>
<feature type="region of interest" description="Disordered" evidence="5">
    <location>
        <begin position="1"/>
        <end position="34"/>
    </location>
</feature>
<dbReference type="InterPro" id="IPR008217">
    <property type="entry name" value="Ccc1_fam"/>
</dbReference>
<evidence type="ECO:0000313" key="7">
    <source>
        <dbReference type="Proteomes" id="UP000319804"/>
    </source>
</evidence>
<evidence type="ECO:0000256" key="4">
    <source>
        <dbReference type="ARBA" id="ARBA00023136"/>
    </source>
</evidence>
<evidence type="ECO:0000256" key="3">
    <source>
        <dbReference type="ARBA" id="ARBA00022989"/>
    </source>
</evidence>
<gene>
    <name evidence="6" type="ORF">FHX68_2726</name>
</gene>
<keyword evidence="3" id="KW-1133">Transmembrane helix</keyword>
<sequence length="160" mass="15925">MTSTPQGPGAPGPGVPGPGAGAPGAGAPGEPVAPARPGIAATAVLRWRRLRAALTDAGSFRGWMIDANDGIIATASLLQGFAGAGASDRLLLFAATAATIAGGLSAGGAKWAEVAAEREAEQRLVREESAELDADLHGEIDELAAHWQGKGLTPAGLVLF</sequence>
<protein>
    <submittedName>
        <fullName evidence="6">VIT family protein</fullName>
    </submittedName>
</protein>
<reference evidence="6 7" key="1">
    <citation type="submission" date="2019-06" db="EMBL/GenBank/DDBJ databases">
        <title>Sequencing the genomes of 1000 actinobacteria strains.</title>
        <authorList>
            <person name="Klenk H.-P."/>
        </authorList>
    </citation>
    <scope>NUCLEOTIDE SEQUENCE [LARGE SCALE GENOMIC DNA]</scope>
    <source>
        <strain evidence="6 7">DSM 20427</strain>
    </source>
</reference>
<dbReference type="GO" id="GO:0012505">
    <property type="term" value="C:endomembrane system"/>
    <property type="evidence" value="ECO:0007669"/>
    <property type="project" value="UniProtKB-SubCell"/>
</dbReference>
<dbReference type="GO" id="GO:0005384">
    <property type="term" value="F:manganese ion transmembrane transporter activity"/>
    <property type="evidence" value="ECO:0007669"/>
    <property type="project" value="InterPro"/>
</dbReference>
<dbReference type="GO" id="GO:0030026">
    <property type="term" value="P:intracellular manganese ion homeostasis"/>
    <property type="evidence" value="ECO:0007669"/>
    <property type="project" value="InterPro"/>
</dbReference>
<proteinExistence type="predicted"/>
<evidence type="ECO:0000256" key="2">
    <source>
        <dbReference type="ARBA" id="ARBA00022692"/>
    </source>
</evidence>
<organism evidence="6 7">
    <name type="scientific">Microbacterium lacticum</name>
    <dbReference type="NCBI Taxonomy" id="33885"/>
    <lineage>
        <taxon>Bacteria</taxon>
        <taxon>Bacillati</taxon>
        <taxon>Actinomycetota</taxon>
        <taxon>Actinomycetes</taxon>
        <taxon>Micrococcales</taxon>
        <taxon>Microbacteriaceae</taxon>
        <taxon>Microbacterium</taxon>
    </lineage>
</organism>
<dbReference type="AlphaFoldDB" id="A0A4Y3UMK4"/>
<evidence type="ECO:0000256" key="5">
    <source>
        <dbReference type="SAM" id="MobiDB-lite"/>
    </source>
</evidence>
<comment type="caution">
    <text evidence="6">The sequence shown here is derived from an EMBL/GenBank/DDBJ whole genome shotgun (WGS) entry which is preliminary data.</text>
</comment>